<accession>A0A922CW83</accession>
<evidence type="ECO:0000256" key="7">
    <source>
        <dbReference type="ARBA" id="ARBA00022723"/>
    </source>
</evidence>
<evidence type="ECO:0000256" key="2">
    <source>
        <dbReference type="ARBA" id="ARBA00004174"/>
    </source>
</evidence>
<evidence type="ECO:0000256" key="8">
    <source>
        <dbReference type="ARBA" id="ARBA00022824"/>
    </source>
</evidence>
<dbReference type="Proteomes" id="UP000791440">
    <property type="component" value="Unassembled WGS sequence"/>
</dbReference>
<comment type="caution">
    <text evidence="17">The sequence shown here is derived from an EMBL/GenBank/DDBJ whole genome shotgun (WGS) entry which is preliminary data.</text>
</comment>
<evidence type="ECO:0000256" key="11">
    <source>
        <dbReference type="ARBA" id="ARBA00023004"/>
    </source>
</evidence>
<evidence type="ECO:0000256" key="12">
    <source>
        <dbReference type="ARBA" id="ARBA00023033"/>
    </source>
</evidence>
<dbReference type="PANTHER" id="PTHR24292:SF54">
    <property type="entry name" value="CYP9F3-RELATED"/>
    <property type="match status" value="1"/>
</dbReference>
<dbReference type="EMBL" id="JH668688">
    <property type="protein sequence ID" value="KAG6460657.1"/>
    <property type="molecule type" value="Genomic_DNA"/>
</dbReference>
<dbReference type="EMBL" id="JH668688">
    <property type="protein sequence ID" value="KAG6460656.1"/>
    <property type="molecule type" value="Genomic_DNA"/>
</dbReference>
<evidence type="ECO:0000256" key="6">
    <source>
        <dbReference type="ARBA" id="ARBA00022617"/>
    </source>
</evidence>
<dbReference type="PROSITE" id="PS00086">
    <property type="entry name" value="CYTOCHROME_P450"/>
    <property type="match status" value="1"/>
</dbReference>
<dbReference type="InterPro" id="IPR050476">
    <property type="entry name" value="Insect_CytP450_Detox"/>
</dbReference>
<evidence type="ECO:0000256" key="16">
    <source>
        <dbReference type="RuleBase" id="RU000461"/>
    </source>
</evidence>
<dbReference type="Pfam" id="PF00067">
    <property type="entry name" value="p450"/>
    <property type="match status" value="1"/>
</dbReference>
<dbReference type="PANTHER" id="PTHR24292">
    <property type="entry name" value="CYTOCHROME P450"/>
    <property type="match status" value="1"/>
</dbReference>
<feature type="binding site" description="axial binding residue" evidence="15">
    <location>
        <position position="441"/>
    </location>
    <ligand>
        <name>heme</name>
        <dbReference type="ChEBI" id="CHEBI:30413"/>
    </ligand>
    <ligandPart>
        <name>Fe</name>
        <dbReference type="ChEBI" id="CHEBI:18248"/>
    </ligandPart>
</feature>
<comment type="subcellular location">
    <subcellularLocation>
        <location evidence="3">Endoplasmic reticulum membrane</location>
        <topology evidence="3">Peripheral membrane protein</topology>
    </subcellularLocation>
    <subcellularLocation>
        <location evidence="2">Microsome membrane</location>
        <topology evidence="2">Peripheral membrane protein</topology>
    </subcellularLocation>
</comment>
<dbReference type="InterPro" id="IPR017972">
    <property type="entry name" value="Cyt_P450_CS"/>
</dbReference>
<proteinExistence type="inferred from homology"/>
<dbReference type="OrthoDB" id="2789670at2759"/>
<comment type="cofactor">
    <cofactor evidence="1 15">
        <name>heme</name>
        <dbReference type="ChEBI" id="CHEBI:30413"/>
    </cofactor>
</comment>
<evidence type="ECO:0000256" key="10">
    <source>
        <dbReference type="ARBA" id="ARBA00023002"/>
    </source>
</evidence>
<keyword evidence="6 15" id="KW-0349">Heme</keyword>
<comment type="similarity">
    <text evidence="4 16">Belongs to the cytochrome P450 family.</text>
</comment>
<dbReference type="EC" id="1.14.14.1" evidence="5"/>
<protein>
    <recommendedName>
        <fullName evidence="5">unspecific monooxygenase</fullName>
        <ecNumber evidence="5">1.14.14.1</ecNumber>
    </recommendedName>
</protein>
<organism evidence="17 18">
    <name type="scientific">Manduca sexta</name>
    <name type="common">Tobacco hawkmoth</name>
    <name type="synonym">Tobacco hornworm</name>
    <dbReference type="NCBI Taxonomy" id="7130"/>
    <lineage>
        <taxon>Eukaryota</taxon>
        <taxon>Metazoa</taxon>
        <taxon>Ecdysozoa</taxon>
        <taxon>Arthropoda</taxon>
        <taxon>Hexapoda</taxon>
        <taxon>Insecta</taxon>
        <taxon>Pterygota</taxon>
        <taxon>Neoptera</taxon>
        <taxon>Endopterygota</taxon>
        <taxon>Lepidoptera</taxon>
        <taxon>Glossata</taxon>
        <taxon>Ditrysia</taxon>
        <taxon>Bombycoidea</taxon>
        <taxon>Sphingidae</taxon>
        <taxon>Sphinginae</taxon>
        <taxon>Sphingini</taxon>
        <taxon>Manduca</taxon>
    </lineage>
</organism>
<dbReference type="PRINTS" id="PR00463">
    <property type="entry name" value="EP450I"/>
</dbReference>
<keyword evidence="11 15" id="KW-0408">Iron</keyword>
<dbReference type="PRINTS" id="PR00385">
    <property type="entry name" value="P450"/>
</dbReference>
<reference evidence="17" key="2">
    <citation type="submission" date="2020-12" db="EMBL/GenBank/DDBJ databases">
        <authorList>
            <person name="Kanost M."/>
        </authorList>
    </citation>
    <scope>NUCLEOTIDE SEQUENCE</scope>
</reference>
<keyword evidence="10 16" id="KW-0560">Oxidoreductase</keyword>
<dbReference type="AlphaFoldDB" id="A0A922CW83"/>
<evidence type="ECO:0000256" key="9">
    <source>
        <dbReference type="ARBA" id="ARBA00022848"/>
    </source>
</evidence>
<evidence type="ECO:0000256" key="13">
    <source>
        <dbReference type="ARBA" id="ARBA00023136"/>
    </source>
</evidence>
<dbReference type="GO" id="GO:0020037">
    <property type="term" value="F:heme binding"/>
    <property type="evidence" value="ECO:0007669"/>
    <property type="project" value="InterPro"/>
</dbReference>
<reference evidence="17" key="1">
    <citation type="journal article" date="2016" name="Insect Biochem. Mol. Biol.">
        <title>Multifaceted biological insights from a draft genome sequence of the tobacco hornworm moth, Manduca sexta.</title>
        <authorList>
            <person name="Kanost M.R."/>
            <person name="Arrese E.L."/>
            <person name="Cao X."/>
            <person name="Chen Y.R."/>
            <person name="Chellapilla S."/>
            <person name="Goldsmith M.R."/>
            <person name="Grosse-Wilde E."/>
            <person name="Heckel D.G."/>
            <person name="Herndon N."/>
            <person name="Jiang H."/>
            <person name="Papanicolaou A."/>
            <person name="Qu J."/>
            <person name="Soulages J.L."/>
            <person name="Vogel H."/>
            <person name="Walters J."/>
            <person name="Waterhouse R.M."/>
            <person name="Ahn S.J."/>
            <person name="Almeida F.C."/>
            <person name="An C."/>
            <person name="Aqrawi P."/>
            <person name="Bretschneider A."/>
            <person name="Bryant W.B."/>
            <person name="Bucks S."/>
            <person name="Chao H."/>
            <person name="Chevignon G."/>
            <person name="Christen J.M."/>
            <person name="Clarke D.F."/>
            <person name="Dittmer N.T."/>
            <person name="Ferguson L.C.F."/>
            <person name="Garavelou S."/>
            <person name="Gordon K.H.J."/>
            <person name="Gunaratna R.T."/>
            <person name="Han Y."/>
            <person name="Hauser F."/>
            <person name="He Y."/>
            <person name="Heidel-Fischer H."/>
            <person name="Hirsh A."/>
            <person name="Hu Y."/>
            <person name="Jiang H."/>
            <person name="Kalra D."/>
            <person name="Klinner C."/>
            <person name="Konig C."/>
            <person name="Kovar C."/>
            <person name="Kroll A.R."/>
            <person name="Kuwar S.S."/>
            <person name="Lee S.L."/>
            <person name="Lehman R."/>
            <person name="Li K."/>
            <person name="Li Z."/>
            <person name="Liang H."/>
            <person name="Lovelace S."/>
            <person name="Lu Z."/>
            <person name="Mansfield J.H."/>
            <person name="McCulloch K.J."/>
            <person name="Mathew T."/>
            <person name="Morton B."/>
            <person name="Muzny D.M."/>
            <person name="Neunemann D."/>
            <person name="Ongeri F."/>
            <person name="Pauchet Y."/>
            <person name="Pu L.L."/>
            <person name="Pyrousis I."/>
            <person name="Rao X.J."/>
            <person name="Redding A."/>
            <person name="Roesel C."/>
            <person name="Sanchez-Gracia A."/>
            <person name="Schaack S."/>
            <person name="Shukla A."/>
            <person name="Tetreau G."/>
            <person name="Wang Y."/>
            <person name="Xiong G.H."/>
            <person name="Traut W."/>
            <person name="Walsh T.K."/>
            <person name="Worley K.C."/>
            <person name="Wu D."/>
            <person name="Wu W."/>
            <person name="Wu Y.Q."/>
            <person name="Zhang X."/>
            <person name="Zou Z."/>
            <person name="Zucker H."/>
            <person name="Briscoe A.D."/>
            <person name="Burmester T."/>
            <person name="Clem R.J."/>
            <person name="Feyereisen R."/>
            <person name="Grimmelikhuijzen C.J.P."/>
            <person name="Hamodrakas S.J."/>
            <person name="Hansson B.S."/>
            <person name="Huguet E."/>
            <person name="Jermiin L.S."/>
            <person name="Lan Q."/>
            <person name="Lehman H.K."/>
            <person name="Lorenzen M."/>
            <person name="Merzendorfer H."/>
            <person name="Michalopoulos I."/>
            <person name="Morton D.B."/>
            <person name="Muthukrishnan S."/>
            <person name="Oakeshott J.G."/>
            <person name="Palmer W."/>
            <person name="Park Y."/>
            <person name="Passarelli A.L."/>
            <person name="Rozas J."/>
            <person name="Schwartz L.M."/>
            <person name="Smith W."/>
            <person name="Southgate A."/>
            <person name="Vilcinskas A."/>
            <person name="Vogt R."/>
            <person name="Wang P."/>
            <person name="Werren J."/>
            <person name="Yu X.Q."/>
            <person name="Zhou J.J."/>
            <person name="Brown S.J."/>
            <person name="Scherer S.E."/>
            <person name="Richards S."/>
            <person name="Blissard G.W."/>
        </authorList>
    </citation>
    <scope>NUCLEOTIDE SEQUENCE</scope>
</reference>
<sequence>MFLAISFIFFTLFCCYFVYLHKRIHYHFEKNDLKYLPGVPVFGNILLSTLGRRHNVEDMDAVYKAFPGERYVGYIEGTKPVILIRDPELMKRITIKDFEYFADRKEFFPVEIAPLLGNSMINTNGYKWREMRLNLSASFTGSKMRQMFPSMVDVSENIVSYLKSCQATPVDMVDTMRRYANDTMASAFFGIQVNSVENRNNEFYKTGKDAADFTVLDKVCYFLAVQSRLLAKVMQILGIQIFSMKQINFFRDIIANNIKLRKQNNISRPDFIHHLLDLPGDWNPDDITGQAFFAFLAGYETSSSILAICIHELALNPDIQERLYQEIRASADVHKELNYDTLASLKYLDCYLNEINRKWAAAIVMDRICTRTYELPPPREGGKPYKVMPGQLVYNVVNPVHMDPKYHVNPEVLDPDRFSDENRPNIKQFTFLPFGMGPRRCLGLQFATMQMKLILYQMVLNFEIQKCEMTTDPIRMYPSVLIIKSIGGTWVRIRHRLRT</sequence>
<evidence type="ECO:0000256" key="5">
    <source>
        <dbReference type="ARBA" id="ARBA00012109"/>
    </source>
</evidence>
<evidence type="ECO:0000256" key="4">
    <source>
        <dbReference type="ARBA" id="ARBA00010617"/>
    </source>
</evidence>
<dbReference type="CDD" id="cd11056">
    <property type="entry name" value="CYP6-like"/>
    <property type="match status" value="1"/>
</dbReference>
<dbReference type="FunFam" id="1.10.630.10:FF:000182">
    <property type="entry name" value="Cytochrome P450 3A4"/>
    <property type="match status" value="1"/>
</dbReference>
<dbReference type="GO" id="GO:0016712">
    <property type="term" value="F:oxidoreductase activity, acting on paired donors, with incorporation or reduction of molecular oxygen, reduced flavin or flavoprotein as one donor, and incorporation of one atom of oxygen"/>
    <property type="evidence" value="ECO:0007669"/>
    <property type="project" value="UniProtKB-EC"/>
</dbReference>
<evidence type="ECO:0000313" key="18">
    <source>
        <dbReference type="Proteomes" id="UP000791440"/>
    </source>
</evidence>
<keyword evidence="13" id="KW-0472">Membrane</keyword>
<comment type="catalytic activity">
    <reaction evidence="14">
        <text>an organic molecule + reduced [NADPH--hemoprotein reductase] + O2 = an alcohol + oxidized [NADPH--hemoprotein reductase] + H2O + H(+)</text>
        <dbReference type="Rhea" id="RHEA:17149"/>
        <dbReference type="Rhea" id="RHEA-COMP:11964"/>
        <dbReference type="Rhea" id="RHEA-COMP:11965"/>
        <dbReference type="ChEBI" id="CHEBI:15377"/>
        <dbReference type="ChEBI" id="CHEBI:15378"/>
        <dbReference type="ChEBI" id="CHEBI:15379"/>
        <dbReference type="ChEBI" id="CHEBI:30879"/>
        <dbReference type="ChEBI" id="CHEBI:57618"/>
        <dbReference type="ChEBI" id="CHEBI:58210"/>
        <dbReference type="ChEBI" id="CHEBI:142491"/>
        <dbReference type="EC" id="1.14.14.1"/>
    </reaction>
</comment>
<dbReference type="GO" id="GO:0005789">
    <property type="term" value="C:endoplasmic reticulum membrane"/>
    <property type="evidence" value="ECO:0007669"/>
    <property type="project" value="UniProtKB-SubCell"/>
</dbReference>
<name>A0A922CW83_MANSE</name>
<dbReference type="GO" id="GO:0005506">
    <property type="term" value="F:iron ion binding"/>
    <property type="evidence" value="ECO:0007669"/>
    <property type="project" value="InterPro"/>
</dbReference>
<dbReference type="SUPFAM" id="SSF48264">
    <property type="entry name" value="Cytochrome P450"/>
    <property type="match status" value="1"/>
</dbReference>
<dbReference type="InterPro" id="IPR002401">
    <property type="entry name" value="Cyt_P450_E_grp-I"/>
</dbReference>
<keyword evidence="12 16" id="KW-0503">Monooxygenase</keyword>
<evidence type="ECO:0000256" key="15">
    <source>
        <dbReference type="PIRSR" id="PIRSR602401-1"/>
    </source>
</evidence>
<evidence type="ECO:0000313" key="17">
    <source>
        <dbReference type="EMBL" id="KAG6460657.1"/>
    </source>
</evidence>
<keyword evidence="8" id="KW-0256">Endoplasmic reticulum</keyword>
<gene>
    <name evidence="17" type="ORF">O3G_MSEX012132</name>
</gene>
<evidence type="ECO:0000256" key="14">
    <source>
        <dbReference type="ARBA" id="ARBA00047827"/>
    </source>
</evidence>
<dbReference type="InterPro" id="IPR036396">
    <property type="entry name" value="Cyt_P450_sf"/>
</dbReference>
<dbReference type="InterPro" id="IPR001128">
    <property type="entry name" value="Cyt_P450"/>
</dbReference>
<keyword evidence="18" id="KW-1185">Reference proteome</keyword>
<evidence type="ECO:0000256" key="1">
    <source>
        <dbReference type="ARBA" id="ARBA00001971"/>
    </source>
</evidence>
<dbReference type="Gene3D" id="1.10.630.10">
    <property type="entry name" value="Cytochrome P450"/>
    <property type="match status" value="1"/>
</dbReference>
<evidence type="ECO:0000256" key="3">
    <source>
        <dbReference type="ARBA" id="ARBA00004406"/>
    </source>
</evidence>
<keyword evidence="9" id="KW-0492">Microsome</keyword>
<keyword evidence="7 15" id="KW-0479">Metal-binding</keyword>